<proteinExistence type="predicted"/>
<keyword evidence="3" id="KW-0472">Membrane</keyword>
<dbReference type="InterPro" id="IPR016187">
    <property type="entry name" value="CTDL_fold"/>
</dbReference>
<feature type="domain" description="C-type lectin" evidence="4">
    <location>
        <begin position="191"/>
        <end position="305"/>
    </location>
</feature>
<dbReference type="PROSITE" id="PS50041">
    <property type="entry name" value="C_TYPE_LECTIN_2"/>
    <property type="match status" value="1"/>
</dbReference>
<sequence length="308" mass="35471">MEQLGYNKQENSACMELEMKEPSRKRGCHFFYSAQRNTTEILCALLLICFVIFTAVIIANQGKTSRELSDVRLKIEKIPVNSTKDLSDFLYSIGMSKELKTINSQLLHVSKEVDNTKLKLREIQADSKKDLQNYTDIKSLTHSMFRELTEELTEVKRACNGFQNILSSIQKEIRNLSDAICTRCPQGWLPFQKTCYYFSNSTKSWTNAKEFCIDQGSHLVIVNTEHENSFLSNYILDSRAYWLGLTDTEKEGDWRWLDGTSLSLRFWNTGEPNNVGQQGEDCGSMISQGKWNDAVCSVAHYWICEQKR</sequence>
<dbReference type="RefSeq" id="XP_006023402.1">
    <property type="nucleotide sequence ID" value="XM_006023340.3"/>
</dbReference>
<dbReference type="AlphaFoldDB" id="A0A1U7S0B3"/>
<dbReference type="InterPro" id="IPR018378">
    <property type="entry name" value="C-type_lectin_CS"/>
</dbReference>
<dbReference type="PANTHER" id="PTHR22803">
    <property type="entry name" value="MANNOSE, PHOSPHOLIPASE, LECTIN RECEPTOR RELATED"/>
    <property type="match status" value="1"/>
</dbReference>
<organism evidence="5 6">
    <name type="scientific">Alligator sinensis</name>
    <name type="common">Chinese alligator</name>
    <dbReference type="NCBI Taxonomy" id="38654"/>
    <lineage>
        <taxon>Eukaryota</taxon>
        <taxon>Metazoa</taxon>
        <taxon>Chordata</taxon>
        <taxon>Craniata</taxon>
        <taxon>Vertebrata</taxon>
        <taxon>Euteleostomi</taxon>
        <taxon>Archelosauria</taxon>
        <taxon>Archosauria</taxon>
        <taxon>Crocodylia</taxon>
        <taxon>Alligatoridae</taxon>
        <taxon>Alligatorinae</taxon>
        <taxon>Alligator</taxon>
    </lineage>
</organism>
<feature type="transmembrane region" description="Helical" evidence="3">
    <location>
        <begin position="41"/>
        <end position="59"/>
    </location>
</feature>
<dbReference type="InterPro" id="IPR033989">
    <property type="entry name" value="CD209-like_CTLD"/>
</dbReference>
<dbReference type="OrthoDB" id="2142683at2759"/>
<dbReference type="eggNOG" id="KOG4297">
    <property type="taxonomic scope" value="Eukaryota"/>
</dbReference>
<keyword evidence="3" id="KW-1133">Transmembrane helix</keyword>
<dbReference type="SMART" id="SM00034">
    <property type="entry name" value="CLECT"/>
    <property type="match status" value="1"/>
</dbReference>
<evidence type="ECO:0000256" key="3">
    <source>
        <dbReference type="SAM" id="Phobius"/>
    </source>
</evidence>
<dbReference type="InterPro" id="IPR001304">
    <property type="entry name" value="C-type_lectin-like"/>
</dbReference>
<evidence type="ECO:0000313" key="5">
    <source>
        <dbReference type="Proteomes" id="UP000189705"/>
    </source>
</evidence>
<reference evidence="6" key="1">
    <citation type="submission" date="2025-08" db="UniProtKB">
        <authorList>
            <consortium name="RefSeq"/>
        </authorList>
    </citation>
    <scope>IDENTIFICATION</scope>
</reference>
<accession>A0A1U7S0B3</accession>
<dbReference type="Pfam" id="PF00059">
    <property type="entry name" value="Lectin_C"/>
    <property type="match status" value="1"/>
</dbReference>
<dbReference type="PROSITE" id="PS00615">
    <property type="entry name" value="C_TYPE_LECTIN_1"/>
    <property type="match status" value="1"/>
</dbReference>
<keyword evidence="1" id="KW-0430">Lectin</keyword>
<evidence type="ECO:0000256" key="1">
    <source>
        <dbReference type="ARBA" id="ARBA00022734"/>
    </source>
</evidence>
<keyword evidence="2" id="KW-1015">Disulfide bond</keyword>
<name>A0A1U7S0B3_ALLSI</name>
<dbReference type="CDD" id="cd03590">
    <property type="entry name" value="CLECT_DC-SIGN_like"/>
    <property type="match status" value="1"/>
</dbReference>
<dbReference type="InterPro" id="IPR016186">
    <property type="entry name" value="C-type_lectin-like/link_sf"/>
</dbReference>
<dbReference type="GO" id="GO:0030246">
    <property type="term" value="F:carbohydrate binding"/>
    <property type="evidence" value="ECO:0007669"/>
    <property type="project" value="UniProtKB-KW"/>
</dbReference>
<dbReference type="Proteomes" id="UP000189705">
    <property type="component" value="Unplaced"/>
</dbReference>
<dbReference type="InParanoid" id="A0A1U7S0B3"/>
<dbReference type="InterPro" id="IPR050111">
    <property type="entry name" value="C-type_lectin/snaclec_domain"/>
</dbReference>
<dbReference type="GeneID" id="102381060"/>
<evidence type="ECO:0000313" key="6">
    <source>
        <dbReference type="RefSeq" id="XP_006023402.1"/>
    </source>
</evidence>
<evidence type="ECO:0000259" key="4">
    <source>
        <dbReference type="PROSITE" id="PS50041"/>
    </source>
</evidence>
<gene>
    <name evidence="6" type="primary">LOC102381060</name>
</gene>
<dbReference type="KEGG" id="asn:102381060"/>
<evidence type="ECO:0000256" key="2">
    <source>
        <dbReference type="ARBA" id="ARBA00023157"/>
    </source>
</evidence>
<keyword evidence="5" id="KW-1185">Reference proteome</keyword>
<protein>
    <submittedName>
        <fullName evidence="6">C-type lectin domain family 4 member G-like isoform X1</fullName>
    </submittedName>
</protein>
<dbReference type="SUPFAM" id="SSF56436">
    <property type="entry name" value="C-type lectin-like"/>
    <property type="match status" value="1"/>
</dbReference>
<keyword evidence="3" id="KW-0812">Transmembrane</keyword>
<dbReference type="Gene3D" id="3.10.100.10">
    <property type="entry name" value="Mannose-Binding Protein A, subunit A"/>
    <property type="match status" value="1"/>
</dbReference>